<reference evidence="3 4" key="1">
    <citation type="submission" date="2024-05" db="EMBL/GenBank/DDBJ databases">
        <authorList>
            <person name="Liu Q."/>
            <person name="Xin Y.-H."/>
        </authorList>
    </citation>
    <scope>NUCLEOTIDE SEQUENCE [LARGE SCALE GENOMIC DNA]</scope>
    <source>
        <strain evidence="3 4">CGMCC 1.15349</strain>
    </source>
</reference>
<evidence type="ECO:0000259" key="2">
    <source>
        <dbReference type="Pfam" id="PF00535"/>
    </source>
</evidence>
<dbReference type="Proteomes" id="UP001404104">
    <property type="component" value="Unassembled WGS sequence"/>
</dbReference>
<dbReference type="EMBL" id="JBDIMF010000001">
    <property type="protein sequence ID" value="MEN2785434.1"/>
    <property type="molecule type" value="Genomic_DNA"/>
</dbReference>
<keyword evidence="4" id="KW-1185">Reference proteome</keyword>
<proteinExistence type="inferred from homology"/>
<dbReference type="Pfam" id="PF00535">
    <property type="entry name" value="Glycos_transf_2"/>
    <property type="match status" value="1"/>
</dbReference>
<evidence type="ECO:0000313" key="3">
    <source>
        <dbReference type="EMBL" id="MEN2785434.1"/>
    </source>
</evidence>
<keyword evidence="3" id="KW-0808">Transferase</keyword>
<protein>
    <submittedName>
        <fullName evidence="3">Glycosyltransferase family 2 protein</fullName>
        <ecNumber evidence="3">2.4.-.-</ecNumber>
    </submittedName>
</protein>
<organism evidence="3 4">
    <name type="scientific">Sphingomonas qilianensis</name>
    <dbReference type="NCBI Taxonomy" id="1736690"/>
    <lineage>
        <taxon>Bacteria</taxon>
        <taxon>Pseudomonadati</taxon>
        <taxon>Pseudomonadota</taxon>
        <taxon>Alphaproteobacteria</taxon>
        <taxon>Sphingomonadales</taxon>
        <taxon>Sphingomonadaceae</taxon>
        <taxon>Sphingomonas</taxon>
    </lineage>
</organism>
<dbReference type="InterPro" id="IPR029044">
    <property type="entry name" value="Nucleotide-diphossugar_trans"/>
</dbReference>
<comment type="caution">
    <text evidence="3">The sequence shown here is derived from an EMBL/GenBank/DDBJ whole genome shotgun (WGS) entry which is preliminary data.</text>
</comment>
<evidence type="ECO:0000313" key="4">
    <source>
        <dbReference type="Proteomes" id="UP001404104"/>
    </source>
</evidence>
<dbReference type="Gene3D" id="3.90.550.10">
    <property type="entry name" value="Spore Coat Polysaccharide Biosynthesis Protein SpsA, Chain A"/>
    <property type="match status" value="1"/>
</dbReference>
<name>A0ABU9XSS0_9SPHN</name>
<dbReference type="GO" id="GO:0016757">
    <property type="term" value="F:glycosyltransferase activity"/>
    <property type="evidence" value="ECO:0007669"/>
    <property type="project" value="UniProtKB-KW"/>
</dbReference>
<dbReference type="CDD" id="cd02511">
    <property type="entry name" value="Beta4Glucosyltransferase"/>
    <property type="match status" value="1"/>
</dbReference>
<dbReference type="RefSeq" id="WP_345862918.1">
    <property type="nucleotide sequence ID" value="NZ_JBDIMF010000001.1"/>
</dbReference>
<gene>
    <name evidence="3" type="ORF">ABC969_03245</name>
</gene>
<dbReference type="PANTHER" id="PTHR43630">
    <property type="entry name" value="POLY-BETA-1,6-N-ACETYL-D-GLUCOSAMINE SYNTHASE"/>
    <property type="match status" value="1"/>
</dbReference>
<feature type="domain" description="Glycosyltransferase 2-like" evidence="2">
    <location>
        <begin position="9"/>
        <end position="96"/>
    </location>
</feature>
<evidence type="ECO:0000256" key="1">
    <source>
        <dbReference type="ARBA" id="ARBA00038494"/>
    </source>
</evidence>
<sequence>MLDRITPMVITYNEAPNIARVLDRLRWARRILVIDSGSNDATLEIIARYPQAQVVTRAFDTFAGQCNFGLSLIETPFVLSIDADYVLSADLVAEIAALDPAMAMSGYRTAFRYCIYGHRLRGTLYPARVTLYRPERAEYADFGHGHKLAIEGRVADLHATIDHDDRKSLRRWLASQDKYIVREADHLLAMNPSERTRIERLRAMAWPAPFAALFYTLIIKGCLFDGWPGWFYALQRTYAELLLAIELIDRKLAKRGE</sequence>
<dbReference type="SUPFAM" id="SSF53448">
    <property type="entry name" value="Nucleotide-diphospho-sugar transferases"/>
    <property type="match status" value="1"/>
</dbReference>
<dbReference type="EC" id="2.4.-.-" evidence="3"/>
<comment type="similarity">
    <text evidence="1">Belongs to the glycosyltransferase 2 family. WaaE/KdtX subfamily.</text>
</comment>
<accession>A0ABU9XSS0</accession>
<dbReference type="PANTHER" id="PTHR43630:SF2">
    <property type="entry name" value="GLYCOSYLTRANSFERASE"/>
    <property type="match status" value="1"/>
</dbReference>
<keyword evidence="3" id="KW-0328">Glycosyltransferase</keyword>
<dbReference type="InterPro" id="IPR001173">
    <property type="entry name" value="Glyco_trans_2-like"/>
</dbReference>